<gene>
    <name evidence="8" type="ORF">CEN89_750</name>
</gene>
<accession>A0A554LHJ9</accession>
<comment type="cofactor">
    <cofactor evidence="1">
        <name>Mg(2+)</name>
        <dbReference type="ChEBI" id="CHEBI:18420"/>
    </cofactor>
</comment>
<feature type="domain" description="TGS" evidence="7">
    <location>
        <begin position="277"/>
        <end position="360"/>
    </location>
</feature>
<dbReference type="InterPro" id="IPR004396">
    <property type="entry name" value="ATPase_YchF/OLA1"/>
</dbReference>
<dbReference type="InterPro" id="IPR004095">
    <property type="entry name" value="TGS"/>
</dbReference>
<reference evidence="8 9" key="1">
    <citation type="submission" date="2017-07" db="EMBL/GenBank/DDBJ databases">
        <title>Mechanisms for carbon and nitrogen cycling indicate functional differentiation within the Candidate Phyla Radiation.</title>
        <authorList>
            <person name="Danczak R.E."/>
            <person name="Johnston M.D."/>
            <person name="Kenah C."/>
            <person name="Slattery M."/>
            <person name="Wrighton K.C."/>
            <person name="Wilkins M.J."/>
        </authorList>
    </citation>
    <scope>NUCLEOTIDE SEQUENCE [LARGE SCALE GENOMIC DNA]</scope>
    <source>
        <strain evidence="8">Licking1014_7</strain>
    </source>
</reference>
<keyword evidence="2" id="KW-0479">Metal-binding</keyword>
<dbReference type="AlphaFoldDB" id="A0A554LHJ9"/>
<organism evidence="8 9">
    <name type="scientific">Candidatus Berkelbacteria bacterium Licking1014_7</name>
    <dbReference type="NCBI Taxonomy" id="2017147"/>
    <lineage>
        <taxon>Bacteria</taxon>
        <taxon>Candidatus Berkelbacteria</taxon>
    </lineage>
</organism>
<dbReference type="GO" id="GO:0005525">
    <property type="term" value="F:GTP binding"/>
    <property type="evidence" value="ECO:0007669"/>
    <property type="project" value="InterPro"/>
</dbReference>
<evidence type="ECO:0000259" key="6">
    <source>
        <dbReference type="PROSITE" id="PS51710"/>
    </source>
</evidence>
<evidence type="ECO:0000256" key="3">
    <source>
        <dbReference type="ARBA" id="ARBA00022741"/>
    </source>
</evidence>
<comment type="caution">
    <text evidence="8">The sequence shown here is derived from an EMBL/GenBank/DDBJ whole genome shotgun (WGS) entry which is preliminary data.</text>
</comment>
<evidence type="ECO:0000313" key="8">
    <source>
        <dbReference type="EMBL" id="TSC92325.1"/>
    </source>
</evidence>
<dbReference type="InterPro" id="IPR006073">
    <property type="entry name" value="GTP-bd"/>
</dbReference>
<evidence type="ECO:0000259" key="7">
    <source>
        <dbReference type="PROSITE" id="PS51880"/>
    </source>
</evidence>
<dbReference type="PIRSF" id="PIRSF006641">
    <property type="entry name" value="CHP00092"/>
    <property type="match status" value="1"/>
</dbReference>
<keyword evidence="4" id="KW-0067">ATP-binding</keyword>
<dbReference type="Gene3D" id="1.10.150.300">
    <property type="entry name" value="TGS-like domain"/>
    <property type="match status" value="1"/>
</dbReference>
<dbReference type="EMBL" id="VMGK01000035">
    <property type="protein sequence ID" value="TSC92325.1"/>
    <property type="molecule type" value="Genomic_DNA"/>
</dbReference>
<dbReference type="InterPro" id="IPR027417">
    <property type="entry name" value="P-loop_NTPase"/>
</dbReference>
<dbReference type="GO" id="GO:0016887">
    <property type="term" value="F:ATP hydrolysis activity"/>
    <property type="evidence" value="ECO:0007669"/>
    <property type="project" value="InterPro"/>
</dbReference>
<evidence type="ECO:0000256" key="4">
    <source>
        <dbReference type="ARBA" id="ARBA00022840"/>
    </source>
</evidence>
<feature type="domain" description="OBG-type G" evidence="6">
    <location>
        <begin position="3"/>
        <end position="255"/>
    </location>
</feature>
<keyword evidence="3" id="KW-0547">Nucleotide-binding</keyword>
<dbReference type="SUPFAM" id="SSF81271">
    <property type="entry name" value="TGS-like"/>
    <property type="match status" value="1"/>
</dbReference>
<dbReference type="InterPro" id="IPR023192">
    <property type="entry name" value="TGS-like_dom_sf"/>
</dbReference>
<dbReference type="Pfam" id="PF06071">
    <property type="entry name" value="YchF-GTPase_C"/>
    <property type="match status" value="1"/>
</dbReference>
<proteinExistence type="predicted"/>
<dbReference type="InterPro" id="IPR012675">
    <property type="entry name" value="Beta-grasp_dom_sf"/>
</dbReference>
<dbReference type="SUPFAM" id="SSF52540">
    <property type="entry name" value="P-loop containing nucleoside triphosphate hydrolases"/>
    <property type="match status" value="1"/>
</dbReference>
<evidence type="ECO:0000256" key="5">
    <source>
        <dbReference type="ARBA" id="ARBA00022842"/>
    </source>
</evidence>
<dbReference type="NCBIfam" id="TIGR00092">
    <property type="entry name" value="redox-regulated ATPase YchF"/>
    <property type="match status" value="1"/>
</dbReference>
<evidence type="ECO:0000256" key="1">
    <source>
        <dbReference type="ARBA" id="ARBA00001946"/>
    </source>
</evidence>
<dbReference type="PROSITE" id="PS51880">
    <property type="entry name" value="TGS"/>
    <property type="match status" value="1"/>
</dbReference>
<name>A0A554LHJ9_9BACT</name>
<dbReference type="PANTHER" id="PTHR23305:SF18">
    <property type="entry name" value="OBG-TYPE G DOMAIN-CONTAINING PROTEIN"/>
    <property type="match status" value="1"/>
</dbReference>
<evidence type="ECO:0000256" key="2">
    <source>
        <dbReference type="ARBA" id="ARBA00022723"/>
    </source>
</evidence>
<dbReference type="InterPro" id="IPR031167">
    <property type="entry name" value="G_OBG"/>
</dbReference>
<dbReference type="GO" id="GO:0005524">
    <property type="term" value="F:ATP binding"/>
    <property type="evidence" value="ECO:0007669"/>
    <property type="project" value="UniProtKB-KW"/>
</dbReference>
<protein>
    <submittedName>
        <fullName evidence="8">GTP-binding protein ychf</fullName>
    </submittedName>
</protein>
<sequence>MSISIGLVGLPSTGKSTLFNALLQKYQAEVAAFNFTTINPNIGIVEIPDPRLEKIAQIAKSKKITYSTLKIFDIAGLIRGAHQGAGLGNQFLSEINRVDLIALVIRFFENENVPHPENNLHPGNDLKTLLNELMLKDLETLDKAIFRLQKDLKLNQNVNYTKETLKIIEKIKLTLESEQIPNISQEEIDKIKEIPLLTIKPFIFIANCSQAQIIEADELITNFCPKIPLKNWVIIDALNEQEIIDFAKSEKQEIREAMGMRQSGIDALLQISFEKLKLINYFTARAKEARAWQIPLGTNARQSSQKIHNDFFQKFIRAKVISYENYLSCEGEQKAKEKGLIRTEGEHYIVKDGDVIEFVLNK</sequence>
<dbReference type="PANTHER" id="PTHR23305">
    <property type="entry name" value="OBG GTPASE FAMILY"/>
    <property type="match status" value="1"/>
</dbReference>
<dbReference type="GO" id="GO:0046872">
    <property type="term" value="F:metal ion binding"/>
    <property type="evidence" value="ECO:0007669"/>
    <property type="project" value="UniProtKB-KW"/>
</dbReference>
<dbReference type="Gene3D" id="3.10.20.30">
    <property type="match status" value="1"/>
</dbReference>
<dbReference type="GO" id="GO:0005737">
    <property type="term" value="C:cytoplasm"/>
    <property type="evidence" value="ECO:0007669"/>
    <property type="project" value="TreeGrafter"/>
</dbReference>
<dbReference type="FunFam" id="3.10.20.30:FF:000001">
    <property type="entry name" value="Ribosome-binding ATPase YchF"/>
    <property type="match status" value="1"/>
</dbReference>
<dbReference type="InterPro" id="IPR013029">
    <property type="entry name" value="YchF_C"/>
</dbReference>
<keyword evidence="5" id="KW-0460">Magnesium</keyword>
<dbReference type="PROSITE" id="PS51710">
    <property type="entry name" value="G_OBG"/>
    <property type="match status" value="1"/>
</dbReference>
<evidence type="ECO:0000313" key="9">
    <source>
        <dbReference type="Proteomes" id="UP000315689"/>
    </source>
</evidence>
<dbReference type="Gene3D" id="3.40.50.300">
    <property type="entry name" value="P-loop containing nucleotide triphosphate hydrolases"/>
    <property type="match status" value="1"/>
</dbReference>
<dbReference type="PRINTS" id="PR00326">
    <property type="entry name" value="GTP1OBG"/>
</dbReference>
<dbReference type="InterPro" id="IPR012676">
    <property type="entry name" value="TGS-like"/>
</dbReference>
<dbReference type="Pfam" id="PF01926">
    <property type="entry name" value="MMR_HSR1"/>
    <property type="match status" value="1"/>
</dbReference>
<dbReference type="Proteomes" id="UP000315689">
    <property type="component" value="Unassembled WGS sequence"/>
</dbReference>